<sequence length="228" mass="25688">MQYMNKQIKKILIVLLCLVWVIGIGVIRYIHYQNSAIVICIDAGHGGYDTGAIAADGTYEKSLTLAYAKQIGTYLEASDENIRVVYTRTSDTVSWPSNVSKDLKARVQYTKDEEADYYLSIHFNSADASAYGYTAYVKCDDKASKAIYKTMAQNLSKSGWEYDRGIETTTNYPLYVVDNLSIPSMLVEVGFITNKNELQDLEQSTYRKTICKAIANAYISYIQKQSDD</sequence>
<dbReference type="GO" id="GO:0030288">
    <property type="term" value="C:outer membrane-bounded periplasmic space"/>
    <property type="evidence" value="ECO:0007669"/>
    <property type="project" value="TreeGrafter"/>
</dbReference>
<dbReference type="SMART" id="SM00646">
    <property type="entry name" value="Ami_3"/>
    <property type="match status" value="1"/>
</dbReference>
<protein>
    <submittedName>
        <fullName evidence="4">N-acetylmuramoyl-L-alanine amidase</fullName>
    </submittedName>
</protein>
<keyword evidence="2" id="KW-1133">Transmembrane helix</keyword>
<dbReference type="GO" id="GO:0008745">
    <property type="term" value="F:N-acetylmuramoyl-L-alanine amidase activity"/>
    <property type="evidence" value="ECO:0007669"/>
    <property type="project" value="InterPro"/>
</dbReference>
<evidence type="ECO:0000313" key="4">
    <source>
        <dbReference type="EMBL" id="RNM31237.1"/>
    </source>
</evidence>
<dbReference type="EMBL" id="RJQC01000001">
    <property type="protein sequence ID" value="RNM31237.1"/>
    <property type="molecule type" value="Genomic_DNA"/>
</dbReference>
<proteinExistence type="predicted"/>
<dbReference type="PANTHER" id="PTHR30404:SF0">
    <property type="entry name" value="N-ACETYLMURAMOYL-L-ALANINE AMIDASE AMIC"/>
    <property type="match status" value="1"/>
</dbReference>
<dbReference type="Proteomes" id="UP000276568">
    <property type="component" value="Unassembled WGS sequence"/>
</dbReference>
<dbReference type="InterPro" id="IPR002508">
    <property type="entry name" value="MurNAc-LAA_cat"/>
</dbReference>
<accession>A0A3N0I2U3</accession>
<dbReference type="AlphaFoldDB" id="A0A3N0I2U3"/>
<dbReference type="GO" id="GO:0009253">
    <property type="term" value="P:peptidoglycan catabolic process"/>
    <property type="evidence" value="ECO:0007669"/>
    <property type="project" value="InterPro"/>
</dbReference>
<evidence type="ECO:0000259" key="3">
    <source>
        <dbReference type="SMART" id="SM00646"/>
    </source>
</evidence>
<keyword evidence="1" id="KW-0378">Hydrolase</keyword>
<evidence type="ECO:0000256" key="2">
    <source>
        <dbReference type="SAM" id="Phobius"/>
    </source>
</evidence>
<feature type="domain" description="MurNAc-LAA" evidence="3">
    <location>
        <begin position="107"/>
        <end position="219"/>
    </location>
</feature>
<dbReference type="Gene3D" id="3.40.630.40">
    <property type="entry name" value="Zn-dependent exopeptidases"/>
    <property type="match status" value="1"/>
</dbReference>
<dbReference type="InterPro" id="IPR050695">
    <property type="entry name" value="N-acetylmuramoyl_amidase_3"/>
</dbReference>
<keyword evidence="2" id="KW-0812">Transmembrane</keyword>
<gene>
    <name evidence="4" type="ORF">EDX97_01330</name>
</gene>
<evidence type="ECO:0000256" key="1">
    <source>
        <dbReference type="ARBA" id="ARBA00022801"/>
    </source>
</evidence>
<keyword evidence="2" id="KW-0472">Membrane</keyword>
<organism evidence="4 5">
    <name type="scientific">Absicoccus porci</name>
    <dbReference type="NCBI Taxonomy" id="2486576"/>
    <lineage>
        <taxon>Bacteria</taxon>
        <taxon>Bacillati</taxon>
        <taxon>Bacillota</taxon>
        <taxon>Erysipelotrichia</taxon>
        <taxon>Erysipelotrichales</taxon>
        <taxon>Erysipelotrichaceae</taxon>
        <taxon>Absicoccus</taxon>
    </lineage>
</organism>
<name>A0A3N0I2U3_9FIRM</name>
<dbReference type="Pfam" id="PF01520">
    <property type="entry name" value="Amidase_3"/>
    <property type="match status" value="1"/>
</dbReference>
<dbReference type="OrthoDB" id="9772024at2"/>
<dbReference type="SUPFAM" id="SSF53187">
    <property type="entry name" value="Zn-dependent exopeptidases"/>
    <property type="match status" value="1"/>
</dbReference>
<reference evidence="4 5" key="1">
    <citation type="submission" date="2018-11" db="EMBL/GenBank/DDBJ databases">
        <title>Clostridium sp. nov., a member of the family Erysipelotrichaceae isolated from pig faeces.</title>
        <authorList>
            <person name="Chang Y.-H."/>
        </authorList>
    </citation>
    <scope>NUCLEOTIDE SEQUENCE [LARGE SCALE GENOMIC DNA]</scope>
    <source>
        <strain evidence="4 5">YH-panp20</strain>
    </source>
</reference>
<dbReference type="CDD" id="cd02696">
    <property type="entry name" value="MurNAc-LAA"/>
    <property type="match status" value="1"/>
</dbReference>
<feature type="transmembrane region" description="Helical" evidence="2">
    <location>
        <begin position="12"/>
        <end position="30"/>
    </location>
</feature>
<keyword evidence="5" id="KW-1185">Reference proteome</keyword>
<evidence type="ECO:0000313" key="5">
    <source>
        <dbReference type="Proteomes" id="UP000276568"/>
    </source>
</evidence>
<comment type="caution">
    <text evidence="4">The sequence shown here is derived from an EMBL/GenBank/DDBJ whole genome shotgun (WGS) entry which is preliminary data.</text>
</comment>
<dbReference type="PANTHER" id="PTHR30404">
    <property type="entry name" value="N-ACETYLMURAMOYL-L-ALANINE AMIDASE"/>
    <property type="match status" value="1"/>
</dbReference>